<reference evidence="1 2" key="1">
    <citation type="submission" date="2014-04" db="EMBL/GenBank/DDBJ databases">
        <authorList>
            <consortium name="DOE Joint Genome Institute"/>
            <person name="Kuo A."/>
            <person name="Kohler A."/>
            <person name="Costa M.D."/>
            <person name="Nagy L.G."/>
            <person name="Floudas D."/>
            <person name="Copeland A."/>
            <person name="Barry K.W."/>
            <person name="Cichocki N."/>
            <person name="Veneault-Fourrey C."/>
            <person name="LaButti K."/>
            <person name="Lindquist E.A."/>
            <person name="Lipzen A."/>
            <person name="Lundell T."/>
            <person name="Morin E."/>
            <person name="Murat C."/>
            <person name="Sun H."/>
            <person name="Tunlid A."/>
            <person name="Henrissat B."/>
            <person name="Grigoriev I.V."/>
            <person name="Hibbett D.S."/>
            <person name="Martin F."/>
            <person name="Nordberg H.P."/>
            <person name="Cantor M.N."/>
            <person name="Hua S.X."/>
        </authorList>
    </citation>
    <scope>NUCLEOTIDE SEQUENCE [LARGE SCALE GENOMIC DNA]</scope>
    <source>
        <strain evidence="1 2">Marx 270</strain>
    </source>
</reference>
<sequence length="161" mass="18005">MLSILLSHLSRFKLLKLCLDAMAEHTSLQKHLPLVKHLGTQGISSDKSEDETRRTINYPHVYPCWCSQKLAMLMWEADLAIVEFLSVTIGKCKRAGTQLQNCPHSDKFNDATTAPPGLPVNCYDAAWLSSLHPCSKKLLRVQEKEYDFDTGENEPTGMASG</sequence>
<evidence type="ECO:0000313" key="2">
    <source>
        <dbReference type="Proteomes" id="UP000054217"/>
    </source>
</evidence>
<accession>A0A0C3IKS6</accession>
<proteinExistence type="predicted"/>
<gene>
    <name evidence="1" type="ORF">M404DRAFT_970554</name>
</gene>
<protein>
    <submittedName>
        <fullName evidence="1">Uncharacterized protein</fullName>
    </submittedName>
</protein>
<dbReference type="STRING" id="870435.A0A0C3IKS6"/>
<organism evidence="1 2">
    <name type="scientific">Pisolithus tinctorius Marx 270</name>
    <dbReference type="NCBI Taxonomy" id="870435"/>
    <lineage>
        <taxon>Eukaryota</taxon>
        <taxon>Fungi</taxon>
        <taxon>Dikarya</taxon>
        <taxon>Basidiomycota</taxon>
        <taxon>Agaricomycotina</taxon>
        <taxon>Agaricomycetes</taxon>
        <taxon>Agaricomycetidae</taxon>
        <taxon>Boletales</taxon>
        <taxon>Sclerodermatineae</taxon>
        <taxon>Pisolithaceae</taxon>
        <taxon>Pisolithus</taxon>
    </lineage>
</organism>
<keyword evidence="2" id="KW-1185">Reference proteome</keyword>
<reference evidence="2" key="2">
    <citation type="submission" date="2015-01" db="EMBL/GenBank/DDBJ databases">
        <title>Evolutionary Origins and Diversification of the Mycorrhizal Mutualists.</title>
        <authorList>
            <consortium name="DOE Joint Genome Institute"/>
            <consortium name="Mycorrhizal Genomics Consortium"/>
            <person name="Kohler A."/>
            <person name="Kuo A."/>
            <person name="Nagy L.G."/>
            <person name="Floudas D."/>
            <person name="Copeland A."/>
            <person name="Barry K.W."/>
            <person name="Cichocki N."/>
            <person name="Veneault-Fourrey C."/>
            <person name="LaButti K."/>
            <person name="Lindquist E.A."/>
            <person name="Lipzen A."/>
            <person name="Lundell T."/>
            <person name="Morin E."/>
            <person name="Murat C."/>
            <person name="Riley R."/>
            <person name="Ohm R."/>
            <person name="Sun H."/>
            <person name="Tunlid A."/>
            <person name="Henrissat B."/>
            <person name="Grigoriev I.V."/>
            <person name="Hibbett D.S."/>
            <person name="Martin F."/>
        </authorList>
    </citation>
    <scope>NUCLEOTIDE SEQUENCE [LARGE SCALE GENOMIC DNA]</scope>
    <source>
        <strain evidence="2">Marx 270</strain>
    </source>
</reference>
<dbReference type="HOGENOM" id="CLU_143001_0_0_1"/>
<evidence type="ECO:0000313" key="1">
    <source>
        <dbReference type="EMBL" id="KIN97572.1"/>
    </source>
</evidence>
<dbReference type="EMBL" id="KN832027">
    <property type="protein sequence ID" value="KIN97572.1"/>
    <property type="molecule type" value="Genomic_DNA"/>
</dbReference>
<dbReference type="InParanoid" id="A0A0C3IKS6"/>
<name>A0A0C3IKS6_PISTI</name>
<dbReference type="Proteomes" id="UP000054217">
    <property type="component" value="Unassembled WGS sequence"/>
</dbReference>
<dbReference type="AlphaFoldDB" id="A0A0C3IKS6"/>
<dbReference type="OrthoDB" id="3271141at2759"/>